<evidence type="ECO:0000313" key="14">
    <source>
        <dbReference type="Proteomes" id="UP000239899"/>
    </source>
</evidence>
<feature type="region of interest" description="Disordered" evidence="10">
    <location>
        <begin position="1"/>
        <end position="27"/>
    </location>
</feature>
<keyword evidence="6" id="KW-0769">Symport</keyword>
<dbReference type="GO" id="GO:0016020">
    <property type="term" value="C:membrane"/>
    <property type="evidence" value="ECO:0007669"/>
    <property type="project" value="UniProtKB-SubCell"/>
</dbReference>
<feature type="transmembrane region" description="Helical" evidence="11">
    <location>
        <begin position="445"/>
        <end position="465"/>
    </location>
</feature>
<keyword evidence="8 11" id="KW-0472">Membrane</keyword>
<feature type="transmembrane region" description="Helical" evidence="11">
    <location>
        <begin position="159"/>
        <end position="181"/>
    </location>
</feature>
<feature type="compositionally biased region" description="Basic and acidic residues" evidence="10">
    <location>
        <begin position="1"/>
        <end position="14"/>
    </location>
</feature>
<feature type="transmembrane region" description="Helical" evidence="11">
    <location>
        <begin position="105"/>
        <end position="127"/>
    </location>
</feature>
<evidence type="ECO:0000259" key="12">
    <source>
        <dbReference type="PROSITE" id="PS50850"/>
    </source>
</evidence>
<dbReference type="OrthoDB" id="5296287at2759"/>
<evidence type="ECO:0000256" key="6">
    <source>
        <dbReference type="ARBA" id="ARBA00022847"/>
    </source>
</evidence>
<feature type="transmembrane region" description="Helical" evidence="11">
    <location>
        <begin position="342"/>
        <end position="365"/>
    </location>
</feature>
<dbReference type="InterPro" id="IPR003663">
    <property type="entry name" value="Sugar/inositol_transpt"/>
</dbReference>
<dbReference type="InterPro" id="IPR045262">
    <property type="entry name" value="STP/PLT_plant"/>
</dbReference>
<dbReference type="FunFam" id="1.20.1250.20:FF:000002">
    <property type="entry name" value="Sugar transport protein 13"/>
    <property type="match status" value="1"/>
</dbReference>
<dbReference type="PANTHER" id="PTHR23500:SF357">
    <property type="entry name" value="IP12678P"/>
    <property type="match status" value="1"/>
</dbReference>
<feature type="transmembrane region" description="Helical" evidence="11">
    <location>
        <begin position="307"/>
        <end position="330"/>
    </location>
</feature>
<keyword evidence="4" id="KW-0762">Sugar transport</keyword>
<dbReference type="EMBL" id="LHPG02000005">
    <property type="protein sequence ID" value="PRW58220.1"/>
    <property type="molecule type" value="Genomic_DNA"/>
</dbReference>
<dbReference type="GO" id="GO:0015293">
    <property type="term" value="F:symporter activity"/>
    <property type="evidence" value="ECO:0007669"/>
    <property type="project" value="UniProtKB-KW"/>
</dbReference>
<keyword evidence="3 9" id="KW-0813">Transport</keyword>
<dbReference type="PROSITE" id="PS50850">
    <property type="entry name" value="MFS"/>
    <property type="match status" value="1"/>
</dbReference>
<dbReference type="PROSITE" id="PS00216">
    <property type="entry name" value="SUGAR_TRANSPORT_1"/>
    <property type="match status" value="1"/>
</dbReference>
<evidence type="ECO:0000256" key="10">
    <source>
        <dbReference type="SAM" id="MobiDB-lite"/>
    </source>
</evidence>
<comment type="similarity">
    <text evidence="2 9">Belongs to the major facilitator superfamily. Sugar transporter (TC 2.A.1.1) family.</text>
</comment>
<feature type="transmembrane region" description="Helical" evidence="11">
    <location>
        <begin position="221"/>
        <end position="244"/>
    </location>
</feature>
<dbReference type="InterPro" id="IPR020846">
    <property type="entry name" value="MFS_dom"/>
</dbReference>
<dbReference type="PROSITE" id="PS00217">
    <property type="entry name" value="SUGAR_TRANSPORT_2"/>
    <property type="match status" value="1"/>
</dbReference>
<dbReference type="SUPFAM" id="SSF103473">
    <property type="entry name" value="MFS general substrate transporter"/>
    <property type="match status" value="1"/>
</dbReference>
<feature type="domain" description="Major facilitator superfamily (MFS) profile" evidence="12">
    <location>
        <begin position="48"/>
        <end position="498"/>
    </location>
</feature>
<dbReference type="AlphaFoldDB" id="A0A2P6TVY2"/>
<evidence type="ECO:0000256" key="4">
    <source>
        <dbReference type="ARBA" id="ARBA00022597"/>
    </source>
</evidence>
<sequence>MVLRKRDDGSREALQEGAPLVGGSGGAAKPGGRAAHYTGHMTIYVLVVALISATGGMLFGFDIGIVGGVEAMASFQQQFFPELLEANLSGEQASSPYCKYHDARLQFFSAAMFASGAVIALPAGFAARAFGRKLTMLVSGCLFLLGAGLQAGAHSLTQLILGRSVLGFGVGTAACVVPVYISEVAPFASRGALAYLFQLAVTVGILAAQLVNLGAQWIPTWGWRLSLGLAAMPATILIIGGIVLPESPSHLIEKGKWAEGKAVLQMLRGTDAVDAEYADICDAAQQAAKVSPLQSWRNLFQRQNLPMTIMSCSLAALQQLTGINAIIFYAPVMFASLSSSSAALLNTVVIGATNVLATLVGLLFIDRWGRRPLLLEGGVQMLLSQIATGIVLAIGFRGETTLPKADAVGALVLICVFIAGFAWSWGPIVWLLGAEIQTLDTRTSGMSAVVFCNYLLSFVIGQSFLSMLCTMRWGVFLFFAGWNLLMTTYTWFLLPETKGVPLEDTAYQCLFARHPIWRRVMGKQGQAVLEREAFRQNAWQQVQAPKGDLRAMAKLYDDL</sequence>
<dbReference type="InterPro" id="IPR044778">
    <property type="entry name" value="MFS_STP/MST-like_plant"/>
</dbReference>
<reference evidence="13 14" key="1">
    <citation type="journal article" date="2018" name="Plant J.">
        <title>Genome sequences of Chlorella sorokiniana UTEX 1602 and Micractinium conductrix SAG 241.80: implications to maltose excretion by a green alga.</title>
        <authorList>
            <person name="Arriola M.B."/>
            <person name="Velmurugan N."/>
            <person name="Zhang Y."/>
            <person name="Plunkett M.H."/>
            <person name="Hondzo H."/>
            <person name="Barney B.M."/>
        </authorList>
    </citation>
    <scope>NUCLEOTIDE SEQUENCE [LARGE SCALE GENOMIC DNA]</scope>
    <source>
        <strain evidence="14">UTEX 1602</strain>
    </source>
</reference>
<evidence type="ECO:0000256" key="5">
    <source>
        <dbReference type="ARBA" id="ARBA00022692"/>
    </source>
</evidence>
<gene>
    <name evidence="13" type="ORF">C2E21_3243</name>
</gene>
<accession>A0A2P6TVY2</accession>
<keyword evidence="5 11" id="KW-0812">Transmembrane</keyword>
<comment type="caution">
    <text evidence="13">The sequence shown here is derived from an EMBL/GenBank/DDBJ whole genome shotgun (WGS) entry which is preliminary data.</text>
</comment>
<evidence type="ECO:0000256" key="2">
    <source>
        <dbReference type="ARBA" id="ARBA00010992"/>
    </source>
</evidence>
<dbReference type="GO" id="GO:0015145">
    <property type="term" value="F:monosaccharide transmembrane transporter activity"/>
    <property type="evidence" value="ECO:0007669"/>
    <property type="project" value="InterPro"/>
</dbReference>
<dbReference type="PANTHER" id="PTHR23500">
    <property type="entry name" value="SOLUTE CARRIER FAMILY 2, FACILITATED GLUCOSE TRANSPORTER"/>
    <property type="match status" value="1"/>
</dbReference>
<evidence type="ECO:0000256" key="11">
    <source>
        <dbReference type="SAM" id="Phobius"/>
    </source>
</evidence>
<dbReference type="Gene3D" id="1.20.1250.20">
    <property type="entry name" value="MFS general substrate transporter like domains"/>
    <property type="match status" value="1"/>
</dbReference>
<feature type="transmembrane region" description="Helical" evidence="11">
    <location>
        <begin position="471"/>
        <end position="494"/>
    </location>
</feature>
<dbReference type="InterPro" id="IPR005829">
    <property type="entry name" value="Sugar_transporter_CS"/>
</dbReference>
<dbReference type="Pfam" id="PF00083">
    <property type="entry name" value="Sugar_tr"/>
    <property type="match status" value="1"/>
</dbReference>
<feature type="transmembrane region" description="Helical" evidence="11">
    <location>
        <begin position="193"/>
        <end position="215"/>
    </location>
</feature>
<dbReference type="PRINTS" id="PR00171">
    <property type="entry name" value="SUGRTRNSPORT"/>
</dbReference>
<organism evidence="13 14">
    <name type="scientific">Chlorella sorokiniana</name>
    <name type="common">Freshwater green alga</name>
    <dbReference type="NCBI Taxonomy" id="3076"/>
    <lineage>
        <taxon>Eukaryota</taxon>
        <taxon>Viridiplantae</taxon>
        <taxon>Chlorophyta</taxon>
        <taxon>core chlorophytes</taxon>
        <taxon>Trebouxiophyceae</taxon>
        <taxon>Chlorellales</taxon>
        <taxon>Chlorellaceae</taxon>
        <taxon>Chlorella clade</taxon>
        <taxon>Chlorella</taxon>
    </lineage>
</organism>
<evidence type="ECO:0000256" key="9">
    <source>
        <dbReference type="RuleBase" id="RU003346"/>
    </source>
</evidence>
<protein>
    <submittedName>
        <fullName evidence="13">H(+) hexose cotransporter 2</fullName>
    </submittedName>
</protein>
<keyword evidence="7 11" id="KW-1133">Transmembrane helix</keyword>
<dbReference type="NCBIfam" id="TIGR00879">
    <property type="entry name" value="SP"/>
    <property type="match status" value="1"/>
</dbReference>
<proteinExistence type="inferred from homology"/>
<evidence type="ECO:0000256" key="7">
    <source>
        <dbReference type="ARBA" id="ARBA00022989"/>
    </source>
</evidence>
<dbReference type="InterPro" id="IPR005828">
    <property type="entry name" value="MFS_sugar_transport-like"/>
</dbReference>
<keyword evidence="14" id="KW-1185">Reference proteome</keyword>
<feature type="transmembrane region" description="Helical" evidence="11">
    <location>
        <begin position="408"/>
        <end position="433"/>
    </location>
</feature>
<dbReference type="CDD" id="cd17361">
    <property type="entry name" value="MFS_STP"/>
    <property type="match status" value="1"/>
</dbReference>
<dbReference type="Proteomes" id="UP000239899">
    <property type="component" value="Unassembled WGS sequence"/>
</dbReference>
<evidence type="ECO:0000256" key="3">
    <source>
        <dbReference type="ARBA" id="ARBA00022448"/>
    </source>
</evidence>
<feature type="transmembrane region" description="Helical" evidence="11">
    <location>
        <begin position="43"/>
        <end position="66"/>
    </location>
</feature>
<name>A0A2P6TVY2_CHLSO</name>
<evidence type="ECO:0000256" key="1">
    <source>
        <dbReference type="ARBA" id="ARBA00004141"/>
    </source>
</evidence>
<feature type="transmembrane region" description="Helical" evidence="11">
    <location>
        <begin position="377"/>
        <end position="396"/>
    </location>
</feature>
<evidence type="ECO:0000313" key="13">
    <source>
        <dbReference type="EMBL" id="PRW58220.1"/>
    </source>
</evidence>
<evidence type="ECO:0000256" key="8">
    <source>
        <dbReference type="ARBA" id="ARBA00023136"/>
    </source>
</evidence>
<comment type="subcellular location">
    <subcellularLocation>
        <location evidence="1">Membrane</location>
        <topology evidence="1">Multi-pass membrane protein</topology>
    </subcellularLocation>
</comment>
<dbReference type="InterPro" id="IPR036259">
    <property type="entry name" value="MFS_trans_sf"/>
</dbReference>